<dbReference type="RefSeq" id="XP_037168237.1">
    <property type="nucleotide sequence ID" value="XM_037304744.1"/>
</dbReference>
<dbReference type="AlphaFoldDB" id="A0A8H6G1R0"/>
<evidence type="ECO:0000313" key="1">
    <source>
        <dbReference type="EMBL" id="KAF6238941.1"/>
    </source>
</evidence>
<name>A0A8H6G1R0_9LECA</name>
<organism evidence="1 2">
    <name type="scientific">Letharia columbiana</name>
    <dbReference type="NCBI Taxonomy" id="112416"/>
    <lineage>
        <taxon>Eukaryota</taxon>
        <taxon>Fungi</taxon>
        <taxon>Dikarya</taxon>
        <taxon>Ascomycota</taxon>
        <taxon>Pezizomycotina</taxon>
        <taxon>Lecanoromycetes</taxon>
        <taxon>OSLEUM clade</taxon>
        <taxon>Lecanoromycetidae</taxon>
        <taxon>Lecanorales</taxon>
        <taxon>Lecanorineae</taxon>
        <taxon>Parmeliaceae</taxon>
        <taxon>Letharia</taxon>
    </lineage>
</organism>
<dbReference type="GeneID" id="59284484"/>
<gene>
    <name evidence="1" type="ORF">HO173_002813</name>
</gene>
<keyword evidence="2" id="KW-1185">Reference proteome</keyword>
<protein>
    <submittedName>
        <fullName evidence="1">Uncharacterized protein</fullName>
    </submittedName>
</protein>
<accession>A0A8H6G1R0</accession>
<reference evidence="1 2" key="1">
    <citation type="journal article" date="2020" name="Genomics">
        <title>Complete, high-quality genomes from long-read metagenomic sequencing of two wolf lichen thalli reveals enigmatic genome architecture.</title>
        <authorList>
            <person name="McKenzie S.K."/>
            <person name="Walston R.F."/>
            <person name="Allen J.L."/>
        </authorList>
    </citation>
    <scope>NUCLEOTIDE SEQUENCE [LARGE SCALE GENOMIC DNA]</scope>
    <source>
        <strain evidence="1">WasteWater2</strain>
    </source>
</reference>
<dbReference type="Proteomes" id="UP000578531">
    <property type="component" value="Unassembled WGS sequence"/>
</dbReference>
<evidence type="ECO:0000313" key="2">
    <source>
        <dbReference type="Proteomes" id="UP000578531"/>
    </source>
</evidence>
<comment type="caution">
    <text evidence="1">The sequence shown here is derived from an EMBL/GenBank/DDBJ whole genome shotgun (WGS) entry which is preliminary data.</text>
</comment>
<sequence>MMIYVSDRKSVPAANNSEGLNPPSNYRLVILRVYSSENLRPAHEFRSLDGRFDADTLRLLRNSAKNGGAAVCTTASSKAEGASSGSITVSSKFEEIISPVVDRVWWQKNVIYEDLRRLIPRI</sequence>
<proteinExistence type="predicted"/>
<dbReference type="EMBL" id="JACCJC010000007">
    <property type="protein sequence ID" value="KAF6238941.1"/>
    <property type="molecule type" value="Genomic_DNA"/>
</dbReference>